<protein>
    <submittedName>
        <fullName evidence="2">Uncharacterized protein</fullName>
    </submittedName>
</protein>
<evidence type="ECO:0000313" key="3">
    <source>
        <dbReference type="Proteomes" id="UP000030645"/>
    </source>
</evidence>
<evidence type="ECO:0000313" key="2">
    <source>
        <dbReference type="EMBL" id="EXC20621.1"/>
    </source>
</evidence>
<keyword evidence="3" id="KW-1185">Reference proteome</keyword>
<proteinExistence type="predicted"/>
<dbReference type="AlphaFoldDB" id="W9S952"/>
<gene>
    <name evidence="2" type="ORF">L484_027176</name>
</gene>
<sequence>MTEKMDLSIPPMAAAEPTPHKESSPSGLHLCLMSRGLRLGWCCGSVSENAGLREHGLKRCMWGEEARFTGKTWVQKECLWAEVAWRWGRGSVRGDNLGSEGVSVGGGGLGSEAVSEGKGGSVCEENLGSEGVSVGRRWLEGGGGEARFAWKTWFQKEYLWAREEARFARKTWFQKEFLWVEVAWGPKWCPWGEKSRFAGKTRVQKEWLWAEVVGEEVWGLRRCLRAEKCQRLGGTTTILDGSFRFYRST</sequence>
<accession>W9S952</accession>
<reference evidence="3" key="1">
    <citation type="submission" date="2013-01" db="EMBL/GenBank/DDBJ databases">
        <title>Draft Genome Sequence of a Mulberry Tree, Morus notabilis C.K. Schneid.</title>
        <authorList>
            <person name="He N."/>
            <person name="Zhao S."/>
        </authorList>
    </citation>
    <scope>NUCLEOTIDE SEQUENCE</scope>
</reference>
<organism evidence="2 3">
    <name type="scientific">Morus notabilis</name>
    <dbReference type="NCBI Taxonomy" id="981085"/>
    <lineage>
        <taxon>Eukaryota</taxon>
        <taxon>Viridiplantae</taxon>
        <taxon>Streptophyta</taxon>
        <taxon>Embryophyta</taxon>
        <taxon>Tracheophyta</taxon>
        <taxon>Spermatophyta</taxon>
        <taxon>Magnoliopsida</taxon>
        <taxon>eudicotyledons</taxon>
        <taxon>Gunneridae</taxon>
        <taxon>Pentapetalae</taxon>
        <taxon>rosids</taxon>
        <taxon>fabids</taxon>
        <taxon>Rosales</taxon>
        <taxon>Moraceae</taxon>
        <taxon>Moreae</taxon>
        <taxon>Morus</taxon>
    </lineage>
</organism>
<dbReference type="Proteomes" id="UP000030645">
    <property type="component" value="Unassembled WGS sequence"/>
</dbReference>
<evidence type="ECO:0000256" key="1">
    <source>
        <dbReference type="SAM" id="MobiDB-lite"/>
    </source>
</evidence>
<dbReference type="EMBL" id="KE345919">
    <property type="protein sequence ID" value="EXC20621.1"/>
    <property type="molecule type" value="Genomic_DNA"/>
</dbReference>
<feature type="region of interest" description="Disordered" evidence="1">
    <location>
        <begin position="1"/>
        <end position="25"/>
    </location>
</feature>
<name>W9S952_9ROSA</name>